<organism evidence="1 2">
    <name type="scientific">Stieleria varia</name>
    <dbReference type="NCBI Taxonomy" id="2528005"/>
    <lineage>
        <taxon>Bacteria</taxon>
        <taxon>Pseudomonadati</taxon>
        <taxon>Planctomycetota</taxon>
        <taxon>Planctomycetia</taxon>
        <taxon>Pirellulales</taxon>
        <taxon>Pirellulaceae</taxon>
        <taxon>Stieleria</taxon>
    </lineage>
</organism>
<evidence type="ECO:0000313" key="2">
    <source>
        <dbReference type="Proteomes" id="UP000320176"/>
    </source>
</evidence>
<dbReference type="InterPro" id="IPR010869">
    <property type="entry name" value="DUF1501"/>
</dbReference>
<accession>A0A5C6B357</accession>
<dbReference type="AlphaFoldDB" id="A0A5C6B357"/>
<dbReference type="RefSeq" id="WP_146520236.1">
    <property type="nucleotide sequence ID" value="NZ_CP151726.1"/>
</dbReference>
<evidence type="ECO:0008006" key="3">
    <source>
        <dbReference type="Google" id="ProtNLM"/>
    </source>
</evidence>
<dbReference type="Pfam" id="PF07394">
    <property type="entry name" value="DUF1501"/>
    <property type="match status" value="1"/>
</dbReference>
<keyword evidence="2" id="KW-1185">Reference proteome</keyword>
<comment type="caution">
    <text evidence="1">The sequence shown here is derived from an EMBL/GenBank/DDBJ whole genome shotgun (WGS) entry which is preliminary data.</text>
</comment>
<dbReference type="EMBL" id="SJPN01000003">
    <property type="protein sequence ID" value="TWU04904.1"/>
    <property type="molecule type" value="Genomic_DNA"/>
</dbReference>
<dbReference type="SUPFAM" id="SSF53649">
    <property type="entry name" value="Alkaline phosphatase-like"/>
    <property type="match status" value="1"/>
</dbReference>
<dbReference type="OrthoDB" id="127333at2"/>
<sequence length="496" mass="54806">MLSFKGFRAKDLCDPHLAPTRRTFLRVGGCGMLGLTLPNLLELQSASAANSAAGTSQHGKGAPGWGKAKSIIMVYLQGGPSHLDLWDPKENVPDNVKSIFKPISTKIPGIQFTENLPQLSQLNDRFTMIRSMSYTPNGLFNHTAAIYQMMTGYTTDKVSPSGQLEPPSPKDFPNFGSNIIKMRPVDEPMLPFVMLPRPLQESNVVGKGGTAGFLGKSFDPYTLYPDGDDLDMSKMNRIKIDDLRLRPEVFSVRLKRRAQLRTLLNEQMPDINKAVESFELDSYYDRALSLIVSGRARDAFDLDSESDALRDRYGRNTFGQSCLLARRLVEAGTRVVEVIWPKVANSDNHSWDQHTGLSKRMKDQSAPMLDSGLSTLLSDLDERGMLEDTLVVAVGEFGRSPQRGVSTSGNNNSDDGRDHWPYCYTAVMAGAGTKRGYVHGKSDKTASAPLENPVHPAELLATIYHSFGIDPETIVYNHLNQPRELVKAQALTQLLS</sequence>
<gene>
    <name evidence="1" type="ORF">Pla52n_29490</name>
</gene>
<dbReference type="InterPro" id="IPR006311">
    <property type="entry name" value="TAT_signal"/>
</dbReference>
<proteinExistence type="predicted"/>
<name>A0A5C6B357_9BACT</name>
<dbReference type="PANTHER" id="PTHR43737:SF1">
    <property type="entry name" value="DUF1501 DOMAIN-CONTAINING PROTEIN"/>
    <property type="match status" value="1"/>
</dbReference>
<dbReference type="PANTHER" id="PTHR43737">
    <property type="entry name" value="BLL7424 PROTEIN"/>
    <property type="match status" value="1"/>
</dbReference>
<evidence type="ECO:0000313" key="1">
    <source>
        <dbReference type="EMBL" id="TWU04904.1"/>
    </source>
</evidence>
<dbReference type="Proteomes" id="UP000320176">
    <property type="component" value="Unassembled WGS sequence"/>
</dbReference>
<protein>
    <recommendedName>
        <fullName evidence="3">Sulfatase</fullName>
    </recommendedName>
</protein>
<dbReference type="InterPro" id="IPR017850">
    <property type="entry name" value="Alkaline_phosphatase_core_sf"/>
</dbReference>
<dbReference type="PROSITE" id="PS51318">
    <property type="entry name" value="TAT"/>
    <property type="match status" value="1"/>
</dbReference>
<reference evidence="1 2" key="1">
    <citation type="submission" date="2019-02" db="EMBL/GenBank/DDBJ databases">
        <title>Deep-cultivation of Planctomycetes and their phenomic and genomic characterization uncovers novel biology.</title>
        <authorList>
            <person name="Wiegand S."/>
            <person name="Jogler M."/>
            <person name="Boedeker C."/>
            <person name="Pinto D."/>
            <person name="Vollmers J."/>
            <person name="Rivas-Marin E."/>
            <person name="Kohn T."/>
            <person name="Peeters S.H."/>
            <person name="Heuer A."/>
            <person name="Rast P."/>
            <person name="Oberbeckmann S."/>
            <person name="Bunk B."/>
            <person name="Jeske O."/>
            <person name="Meyerdierks A."/>
            <person name="Storesund J.E."/>
            <person name="Kallscheuer N."/>
            <person name="Luecker S."/>
            <person name="Lage O.M."/>
            <person name="Pohl T."/>
            <person name="Merkel B.J."/>
            <person name="Hornburger P."/>
            <person name="Mueller R.-W."/>
            <person name="Bruemmer F."/>
            <person name="Labrenz M."/>
            <person name="Spormann A.M."/>
            <person name="Op Den Camp H."/>
            <person name="Overmann J."/>
            <person name="Amann R."/>
            <person name="Jetten M.S.M."/>
            <person name="Mascher T."/>
            <person name="Medema M.H."/>
            <person name="Devos D.P."/>
            <person name="Kaster A.-K."/>
            <person name="Ovreas L."/>
            <person name="Rohde M."/>
            <person name="Galperin M.Y."/>
            <person name="Jogler C."/>
        </authorList>
    </citation>
    <scope>NUCLEOTIDE SEQUENCE [LARGE SCALE GENOMIC DNA]</scope>
    <source>
        <strain evidence="1 2">Pla52n</strain>
    </source>
</reference>